<name>A0ABN3E593_9MICO</name>
<keyword evidence="7" id="KW-1185">Reference proteome</keyword>
<reference evidence="6 7" key="1">
    <citation type="journal article" date="2019" name="Int. J. Syst. Evol. Microbiol.">
        <title>The Global Catalogue of Microorganisms (GCM) 10K type strain sequencing project: providing services to taxonomists for standard genome sequencing and annotation.</title>
        <authorList>
            <consortium name="The Broad Institute Genomics Platform"/>
            <consortium name="The Broad Institute Genome Sequencing Center for Infectious Disease"/>
            <person name="Wu L."/>
            <person name="Ma J."/>
        </authorList>
    </citation>
    <scope>NUCLEOTIDE SEQUENCE [LARGE SCALE GENOMIC DNA]</scope>
    <source>
        <strain evidence="6 7">JCM 16117</strain>
    </source>
</reference>
<evidence type="ECO:0000259" key="5">
    <source>
        <dbReference type="PROSITE" id="PS51118"/>
    </source>
</evidence>
<dbReference type="RefSeq" id="WP_310795720.1">
    <property type="nucleotide sequence ID" value="NZ_BAAAQY010000014.1"/>
</dbReference>
<feature type="region of interest" description="Disordered" evidence="4">
    <location>
        <begin position="130"/>
        <end position="168"/>
    </location>
</feature>
<accession>A0ABN3E593</accession>
<evidence type="ECO:0000256" key="1">
    <source>
        <dbReference type="ARBA" id="ARBA00023015"/>
    </source>
</evidence>
<dbReference type="PROSITE" id="PS51118">
    <property type="entry name" value="HTH_HXLR"/>
    <property type="match status" value="1"/>
</dbReference>
<proteinExistence type="predicted"/>
<sequence>MLGILGGDDRCPIARSLDVLGEKWTLMIVRDALAGSTRFSAFQESLGVPREVLAARLASLVESGVLERQSYKPASGRTREEYVLTDAGRDLALVLLALGDWADRHRPASDPSRPAAMRFVDSATGLPVVPAVTTAETSTGTSTGTDRDTDTSGTPIPRDRIQATFIPS</sequence>
<organism evidence="6 7">
    <name type="scientific">Herbiconiux moechotypicola</name>
    <dbReference type="NCBI Taxonomy" id="637393"/>
    <lineage>
        <taxon>Bacteria</taxon>
        <taxon>Bacillati</taxon>
        <taxon>Actinomycetota</taxon>
        <taxon>Actinomycetes</taxon>
        <taxon>Micrococcales</taxon>
        <taxon>Microbacteriaceae</taxon>
        <taxon>Herbiconiux</taxon>
    </lineage>
</organism>
<evidence type="ECO:0000256" key="4">
    <source>
        <dbReference type="SAM" id="MobiDB-lite"/>
    </source>
</evidence>
<dbReference type="InterPro" id="IPR036388">
    <property type="entry name" value="WH-like_DNA-bd_sf"/>
</dbReference>
<comment type="caution">
    <text evidence="6">The sequence shown here is derived from an EMBL/GenBank/DDBJ whole genome shotgun (WGS) entry which is preliminary data.</text>
</comment>
<dbReference type="InterPro" id="IPR036390">
    <property type="entry name" value="WH_DNA-bd_sf"/>
</dbReference>
<dbReference type="Gene3D" id="1.10.10.10">
    <property type="entry name" value="Winged helix-like DNA-binding domain superfamily/Winged helix DNA-binding domain"/>
    <property type="match status" value="1"/>
</dbReference>
<dbReference type="EMBL" id="BAAAQY010000014">
    <property type="protein sequence ID" value="GAA2248952.1"/>
    <property type="molecule type" value="Genomic_DNA"/>
</dbReference>
<feature type="domain" description="HTH hxlR-type" evidence="5">
    <location>
        <begin position="11"/>
        <end position="110"/>
    </location>
</feature>
<evidence type="ECO:0000256" key="3">
    <source>
        <dbReference type="ARBA" id="ARBA00023163"/>
    </source>
</evidence>
<dbReference type="Pfam" id="PF01638">
    <property type="entry name" value="HxlR"/>
    <property type="match status" value="1"/>
</dbReference>
<keyword evidence="2" id="KW-0238">DNA-binding</keyword>
<evidence type="ECO:0000256" key="2">
    <source>
        <dbReference type="ARBA" id="ARBA00023125"/>
    </source>
</evidence>
<dbReference type="PANTHER" id="PTHR33204:SF18">
    <property type="entry name" value="TRANSCRIPTIONAL REGULATORY PROTEIN"/>
    <property type="match status" value="1"/>
</dbReference>
<evidence type="ECO:0000313" key="7">
    <source>
        <dbReference type="Proteomes" id="UP001500929"/>
    </source>
</evidence>
<protein>
    <recommendedName>
        <fullName evidence="5">HTH hxlR-type domain-containing protein</fullName>
    </recommendedName>
</protein>
<dbReference type="PANTHER" id="PTHR33204">
    <property type="entry name" value="TRANSCRIPTIONAL REGULATOR, MARR FAMILY"/>
    <property type="match status" value="1"/>
</dbReference>
<keyword evidence="3" id="KW-0804">Transcription</keyword>
<dbReference type="SUPFAM" id="SSF46785">
    <property type="entry name" value="Winged helix' DNA-binding domain"/>
    <property type="match status" value="1"/>
</dbReference>
<evidence type="ECO:0000313" key="6">
    <source>
        <dbReference type="EMBL" id="GAA2248952.1"/>
    </source>
</evidence>
<feature type="compositionally biased region" description="Low complexity" evidence="4">
    <location>
        <begin position="133"/>
        <end position="144"/>
    </location>
</feature>
<dbReference type="InterPro" id="IPR002577">
    <property type="entry name" value="HTH_HxlR"/>
</dbReference>
<gene>
    <name evidence="6" type="ORF">GCM10009851_38030</name>
</gene>
<keyword evidence="1" id="KW-0805">Transcription regulation</keyword>
<dbReference type="Proteomes" id="UP001500929">
    <property type="component" value="Unassembled WGS sequence"/>
</dbReference>